<name>A2DF20_TRIV3</name>
<organism evidence="3 4">
    <name type="scientific">Trichomonas vaginalis (strain ATCC PRA-98 / G3)</name>
    <dbReference type="NCBI Taxonomy" id="412133"/>
    <lineage>
        <taxon>Eukaryota</taxon>
        <taxon>Metamonada</taxon>
        <taxon>Parabasalia</taxon>
        <taxon>Trichomonadida</taxon>
        <taxon>Trichomonadidae</taxon>
        <taxon>Trichomonas</taxon>
    </lineage>
</organism>
<keyword evidence="4" id="KW-1185">Reference proteome</keyword>
<reference evidence="3" key="2">
    <citation type="journal article" date="2007" name="Science">
        <title>Draft genome sequence of the sexually transmitted pathogen Trichomonas vaginalis.</title>
        <authorList>
            <person name="Carlton J.M."/>
            <person name="Hirt R.P."/>
            <person name="Silva J.C."/>
            <person name="Delcher A.L."/>
            <person name="Schatz M."/>
            <person name="Zhao Q."/>
            <person name="Wortman J.R."/>
            <person name="Bidwell S.L."/>
            <person name="Alsmark U.C.M."/>
            <person name="Besteiro S."/>
            <person name="Sicheritz-Ponten T."/>
            <person name="Noel C.J."/>
            <person name="Dacks J.B."/>
            <person name="Foster P.G."/>
            <person name="Simillion C."/>
            <person name="Van de Peer Y."/>
            <person name="Miranda-Saavedra D."/>
            <person name="Barton G.J."/>
            <person name="Westrop G.D."/>
            <person name="Mueller S."/>
            <person name="Dessi D."/>
            <person name="Fiori P.L."/>
            <person name="Ren Q."/>
            <person name="Paulsen I."/>
            <person name="Zhang H."/>
            <person name="Bastida-Corcuera F.D."/>
            <person name="Simoes-Barbosa A."/>
            <person name="Brown M.T."/>
            <person name="Hayes R.D."/>
            <person name="Mukherjee M."/>
            <person name="Okumura C.Y."/>
            <person name="Schneider R."/>
            <person name="Smith A.J."/>
            <person name="Vanacova S."/>
            <person name="Villalvazo M."/>
            <person name="Haas B.J."/>
            <person name="Pertea M."/>
            <person name="Feldblyum T.V."/>
            <person name="Utterback T.R."/>
            <person name="Shu C.L."/>
            <person name="Osoegawa K."/>
            <person name="de Jong P.J."/>
            <person name="Hrdy I."/>
            <person name="Horvathova L."/>
            <person name="Zubacova Z."/>
            <person name="Dolezal P."/>
            <person name="Malik S.B."/>
            <person name="Logsdon J.M. Jr."/>
            <person name="Henze K."/>
            <person name="Gupta A."/>
            <person name="Wang C.C."/>
            <person name="Dunne R.L."/>
            <person name="Upcroft J.A."/>
            <person name="Upcroft P."/>
            <person name="White O."/>
            <person name="Salzberg S.L."/>
            <person name="Tang P."/>
            <person name="Chiu C.-H."/>
            <person name="Lee Y.-S."/>
            <person name="Embley T.M."/>
            <person name="Coombs G.H."/>
            <person name="Mottram J.C."/>
            <person name="Tachezy J."/>
            <person name="Fraser-Liggett C.M."/>
            <person name="Johnson P.J."/>
        </authorList>
    </citation>
    <scope>NUCLEOTIDE SEQUENCE [LARGE SCALE GENOMIC DNA]</scope>
    <source>
        <strain evidence="3">G3</strain>
    </source>
</reference>
<sequence length="1424" mass="164110">MESGTQINLEDLSHNDLDLTMPIIDEFIKLSEPLVEENDPESEKFFGDKENSSLYQSLMKNYKVFVKYRMFFERSIFISSSNLQIFKKAIDEYLELVQKFDGKKVTQTSREKFQIIVANLIDIFKHVNTEDIKGTIMACLSKTSKELNAIHENFQDLINSNSEFAMAYDNLESCHQDVLGSCQSINKLLTLDNITDIYTKLQQSLQFNEAVGNIVKDLGDKYENKYIECCMKSQIVIIDFKTILLGHTLYENCSIILETLNTEPVHISTRSVHPNGNYVPENESSEDESVAPKDEEYSGQDSVAKAEEDDEEIDEEDEGEDDDEDEISEEDMNDEEKKSSKSKRAEMLQNLLAPLLSLDCASESPVLAAFWVSKLSEMTHPSNAVIVQSIQSVFNEMQHFFDRLDMSFTSSNFLVNLQELDILISQFRSLQNAKIFSENDPCIANLSQFVRDCYLIKSPMTKINCIIKSLETGRKIVKENLQNHPKIFDHAFVLFKELFDIIIPVSQMARAVDGLNKYAAEYNVKVDILKLNFPLISNYEVGPYIRSNIHVHEVNCNYADFISNLANKIEEAGIQIINKKNEKFSVDKLIFPSIFEFMNETADFINDTFKDGTTRFNAFAKDMKEKMVDGSQLLNIIKKLKQFIIMKKSELSQTKEEEKQYENIEKIFNDENTNKECENYEKIYKKLIDLNYLHQLFYCLDLGNLITYSNALQLTYMRFFAHFVSNEEIFEGHSLLEPAGCNLLIDVQRLMQNKLQSGMVQQRISLLNTMKMSLGSILGAAFLKDDDNEYNNLVQWIDIVSQLCRMTDVDGVQQIKPMCINLPRLTEFPKLADDLWQLVEAPVLCEKENRAIGHMQMICQAEFNEDVTSTYSNLGHYRILAMTRDYTSLLIKVKDYGFVSIDDDYELGHYGDSYANRFIEHHWRINICQIDDIAKEIKRNLPEYNDETEPLHSLFSLLTSGGLSLDSVISFGKTALNLRKYFKNRQDFTDVYKKLHTFISFLEHHDTLALLIGEISDSQLVQLSLCRTFNYLRFIKYVTTLALKLSSSGAFTNDANSNLFSQCLSIRNFASSIKPTMKLTLEAIEKLSHCVSTIENIFLSNGVNYDILFGKCKLFVKTANLKKSEEIYKLISRLENNLSSYNSKEVNAVYHEFHKLILENEKENSKEIENALRIILAISRLKAVIDPANQFLENDGMSHFEFTKDDIDAFTETSRYLGNKVSHAFAIPRPKLTVPSTTLPKHDQNLITDIFEEMQNERKSLFENALEYHNLVKDREIQRKELQELQESRKNLIDEFNGLKDGLSTAIEQEFSSNENSDKVKDQHNRLSYKRSYEEYKRLLSFVEITDDRLSHENDYMMKECENANIVPIDVSAIPRPISSPLDRDDNRSDDSSSYSQIAHYEDLDEGIDPQLLNVLKKIGMVNE</sequence>
<feature type="compositionally biased region" description="Acidic residues" evidence="2">
    <location>
        <begin position="307"/>
        <end position="334"/>
    </location>
</feature>
<evidence type="ECO:0000256" key="1">
    <source>
        <dbReference type="SAM" id="Coils"/>
    </source>
</evidence>
<evidence type="ECO:0000313" key="4">
    <source>
        <dbReference type="Proteomes" id="UP000001542"/>
    </source>
</evidence>
<dbReference type="EMBL" id="DS113193">
    <property type="protein sequence ID" value="EAY21012.1"/>
    <property type="molecule type" value="Genomic_DNA"/>
</dbReference>
<gene>
    <name evidence="3" type="ORF">TVAG_172690</name>
</gene>
<reference evidence="3" key="1">
    <citation type="submission" date="2006-10" db="EMBL/GenBank/DDBJ databases">
        <authorList>
            <person name="Amadeo P."/>
            <person name="Zhao Q."/>
            <person name="Wortman J."/>
            <person name="Fraser-Liggett C."/>
            <person name="Carlton J."/>
        </authorList>
    </citation>
    <scope>NUCLEOTIDE SEQUENCE</scope>
    <source>
        <strain evidence="3">G3</strain>
    </source>
</reference>
<dbReference type="SMR" id="A2DF20"/>
<dbReference type="KEGG" id="tva:5466559"/>
<protein>
    <submittedName>
        <fullName evidence="3">Uncharacterized protein</fullName>
    </submittedName>
</protein>
<dbReference type="Proteomes" id="UP000001542">
    <property type="component" value="Unassembled WGS sequence"/>
</dbReference>
<keyword evidence="1" id="KW-0175">Coiled coil</keyword>
<dbReference type="VEuPathDB" id="TrichDB:TVAG_172690"/>
<proteinExistence type="predicted"/>
<evidence type="ECO:0000313" key="3">
    <source>
        <dbReference type="EMBL" id="EAY21012.1"/>
    </source>
</evidence>
<dbReference type="VEuPathDB" id="TrichDB:TVAGG3_0531640"/>
<evidence type="ECO:0000256" key="2">
    <source>
        <dbReference type="SAM" id="MobiDB-lite"/>
    </source>
</evidence>
<dbReference type="RefSeq" id="XP_001581998.1">
    <property type="nucleotide sequence ID" value="XM_001581948.1"/>
</dbReference>
<dbReference type="InParanoid" id="A2DF20"/>
<accession>A2DF20</accession>
<feature type="region of interest" description="Disordered" evidence="2">
    <location>
        <begin position="1375"/>
        <end position="1401"/>
    </location>
</feature>
<feature type="coiled-coil region" evidence="1">
    <location>
        <begin position="1268"/>
        <end position="1302"/>
    </location>
</feature>
<feature type="compositionally biased region" description="Basic and acidic residues" evidence="2">
    <location>
        <begin position="1382"/>
        <end position="1391"/>
    </location>
</feature>
<feature type="region of interest" description="Disordered" evidence="2">
    <location>
        <begin position="268"/>
        <end position="342"/>
    </location>
</feature>